<sequence>MELITKVEYGKAPFKISHLSKSLLLGSCFAENIGCLMRENKFDCDVNPFGILYNPLSVSKALDDIIACKHYGPDDLFFHQECYHSYMHHGSFSATNQEIVLDTINTRLSKASQRLAQTEVLIITFGTAWVYYLQSTREVVSNCHKMPAKKFVREKLTVNDIVENYSSLIAKLQQCSPNLRLLFTVSPIRHVKDGLHENQLSKATLLLAVDELTRRFPEQISYFPAYEIVMDELRDYRFYADDMVHPSALAIQYIWERFCELYFSADTLQLMKECSNLARALAHRPLKPDSTEYKRFLGQIVLKIEQLNEKYPYLDLKKELEQCYIQLNQ</sequence>
<evidence type="ECO:0000259" key="1">
    <source>
        <dbReference type="Pfam" id="PF08885"/>
    </source>
</evidence>
<evidence type="ECO:0000313" key="3">
    <source>
        <dbReference type="Proteomes" id="UP000027601"/>
    </source>
</evidence>
<gene>
    <name evidence="2" type="ORF">JCM15093_1025</name>
</gene>
<dbReference type="Gene3D" id="3.40.50.1110">
    <property type="entry name" value="SGNH hydrolase"/>
    <property type="match status" value="1"/>
</dbReference>
<evidence type="ECO:0000313" key="2">
    <source>
        <dbReference type="EMBL" id="GAK35896.1"/>
    </source>
</evidence>
<dbReference type="AlphaFoldDB" id="A0A069D0R9"/>
<accession>A0A069D0R9</accession>
<name>A0A069D0R9_9BACE</name>
<dbReference type="EMBL" id="BAJS01000003">
    <property type="protein sequence ID" value="GAK35896.1"/>
    <property type="molecule type" value="Genomic_DNA"/>
</dbReference>
<dbReference type="Proteomes" id="UP000027601">
    <property type="component" value="Unassembled WGS sequence"/>
</dbReference>
<dbReference type="STRING" id="1121097.GCA_000428125_00682"/>
<comment type="caution">
    <text evidence="2">The sequence shown here is derived from an EMBL/GenBank/DDBJ whole genome shotgun (WGS) entry which is preliminary data.</text>
</comment>
<keyword evidence="3" id="KW-1185">Reference proteome</keyword>
<feature type="domain" description="GSCFA" evidence="1">
    <location>
        <begin position="23"/>
        <end position="258"/>
    </location>
</feature>
<dbReference type="eggNOG" id="COG2755">
    <property type="taxonomic scope" value="Bacteria"/>
</dbReference>
<proteinExistence type="predicted"/>
<dbReference type="SUPFAM" id="SSF52266">
    <property type="entry name" value="SGNH hydrolase"/>
    <property type="match status" value="1"/>
</dbReference>
<organism evidence="2 3">
    <name type="scientific">Bacteroides graminisolvens DSM 19988 = JCM 15093</name>
    <dbReference type="NCBI Taxonomy" id="1121097"/>
    <lineage>
        <taxon>Bacteria</taxon>
        <taxon>Pseudomonadati</taxon>
        <taxon>Bacteroidota</taxon>
        <taxon>Bacteroidia</taxon>
        <taxon>Bacteroidales</taxon>
        <taxon>Bacteroidaceae</taxon>
        <taxon>Bacteroides</taxon>
    </lineage>
</organism>
<dbReference type="InterPro" id="IPR036514">
    <property type="entry name" value="SGNH_hydro_sf"/>
</dbReference>
<dbReference type="OrthoDB" id="9807687at2"/>
<dbReference type="GO" id="GO:0016788">
    <property type="term" value="F:hydrolase activity, acting on ester bonds"/>
    <property type="evidence" value="ECO:0007669"/>
    <property type="project" value="UniProtKB-ARBA"/>
</dbReference>
<dbReference type="Pfam" id="PF08885">
    <property type="entry name" value="GSCFA"/>
    <property type="match status" value="1"/>
</dbReference>
<protein>
    <recommendedName>
        <fullName evidence="1">GSCFA domain-containing protein</fullName>
    </recommendedName>
</protein>
<dbReference type="RefSeq" id="WP_024995943.1">
    <property type="nucleotide sequence ID" value="NZ_ATZI01000001.1"/>
</dbReference>
<reference evidence="2 3" key="1">
    <citation type="journal article" date="2015" name="Microbes Environ.">
        <title>Distribution and evolution of nitrogen fixation genes in the phylum bacteroidetes.</title>
        <authorList>
            <person name="Inoue J."/>
            <person name="Oshima K."/>
            <person name="Suda W."/>
            <person name="Sakamoto M."/>
            <person name="Iino T."/>
            <person name="Noda S."/>
            <person name="Hongoh Y."/>
            <person name="Hattori M."/>
            <person name="Ohkuma M."/>
        </authorList>
    </citation>
    <scope>NUCLEOTIDE SEQUENCE [LARGE SCALE GENOMIC DNA]</scope>
    <source>
        <strain evidence="2 3">JCM 15093</strain>
    </source>
</reference>
<dbReference type="InterPro" id="IPR014982">
    <property type="entry name" value="GSCFA"/>
</dbReference>